<dbReference type="Proteomes" id="UP000215214">
    <property type="component" value="Chromosome TJEJU"/>
</dbReference>
<dbReference type="EMBL" id="LT899436">
    <property type="protein sequence ID" value="SNR17593.1"/>
    <property type="molecule type" value="Genomic_DNA"/>
</dbReference>
<feature type="signal peptide" evidence="1">
    <location>
        <begin position="1"/>
        <end position="19"/>
    </location>
</feature>
<evidence type="ECO:0000313" key="2">
    <source>
        <dbReference type="EMBL" id="SNR17593.1"/>
    </source>
</evidence>
<protein>
    <recommendedName>
        <fullName evidence="4">ATP-dependent exonuclease</fullName>
    </recommendedName>
</protein>
<dbReference type="RefSeq" id="WP_095074789.1">
    <property type="nucleotide sequence ID" value="NZ_LT899436.1"/>
</dbReference>
<proteinExistence type="predicted"/>
<keyword evidence="3" id="KW-1185">Reference proteome</keyword>
<dbReference type="OrthoDB" id="9808473at2"/>
<dbReference type="InterPro" id="IPR021457">
    <property type="entry name" value="DUF3108"/>
</dbReference>
<evidence type="ECO:0008006" key="4">
    <source>
        <dbReference type="Google" id="ProtNLM"/>
    </source>
</evidence>
<evidence type="ECO:0000313" key="3">
    <source>
        <dbReference type="Proteomes" id="UP000215214"/>
    </source>
</evidence>
<dbReference type="Pfam" id="PF11306">
    <property type="entry name" value="DUF3108"/>
    <property type="match status" value="1"/>
</dbReference>
<sequence>MRKSIIFLLFINIVFTSFSQDRSSPAFQGGEWLQYRMSYSGFLKAGTATLSLQETELGGEKVLHAIGEGKTAAVVGWFFKVEDKYESYFKASEVKPLLFKRKINEGGYKKDKQITFDHNKNTARVQDFLKKKDSTYAVSGPQDMISTFYFLRSHDTKNLKAGDEIDVSMFFDEKSYPFKLHCLGFETIKTKFGKIKTQKFRPLVQAGRVFKAEESVTIWITADENKIPIKMKASLAVGSLRAELEAYKGLANPFEVVYD</sequence>
<keyword evidence="1" id="KW-0732">Signal</keyword>
<dbReference type="AlphaFoldDB" id="A0A238UEG7"/>
<feature type="chain" id="PRO_5012692271" description="ATP-dependent exonuclease" evidence="1">
    <location>
        <begin position="20"/>
        <end position="259"/>
    </location>
</feature>
<dbReference type="KEGG" id="tje:TJEJU_3964"/>
<name>A0A238UEG7_9FLAO</name>
<reference evidence="2 3" key="1">
    <citation type="submission" date="2017-07" db="EMBL/GenBank/DDBJ databases">
        <authorList>
            <person name="Sun Z.S."/>
            <person name="Albrecht U."/>
            <person name="Echele G."/>
            <person name="Lee C.C."/>
        </authorList>
    </citation>
    <scope>NUCLEOTIDE SEQUENCE [LARGE SCALE GENOMIC DNA]</scope>
    <source>
        <strain evidence="3">type strain: KCTC 22618</strain>
    </source>
</reference>
<organism evidence="2 3">
    <name type="scientific">Tenacibaculum jejuense</name>
    <dbReference type="NCBI Taxonomy" id="584609"/>
    <lineage>
        <taxon>Bacteria</taxon>
        <taxon>Pseudomonadati</taxon>
        <taxon>Bacteroidota</taxon>
        <taxon>Flavobacteriia</taxon>
        <taxon>Flavobacteriales</taxon>
        <taxon>Flavobacteriaceae</taxon>
        <taxon>Tenacibaculum</taxon>
    </lineage>
</organism>
<accession>A0A238UEG7</accession>
<gene>
    <name evidence="2" type="ORF">TJEJU_3964</name>
</gene>
<evidence type="ECO:0000256" key="1">
    <source>
        <dbReference type="SAM" id="SignalP"/>
    </source>
</evidence>